<dbReference type="PANTHER" id="PTHR46401">
    <property type="entry name" value="GLYCOSYLTRANSFERASE WBBK-RELATED"/>
    <property type="match status" value="1"/>
</dbReference>
<protein>
    <submittedName>
        <fullName evidence="4">Glycosyltransferase involved in cell wall bisynthesis</fullName>
    </submittedName>
</protein>
<dbReference type="SUPFAM" id="SSF53756">
    <property type="entry name" value="UDP-Glycosyltransferase/glycogen phosphorylase"/>
    <property type="match status" value="1"/>
</dbReference>
<name>A0A1I6E944_9FIRM</name>
<keyword evidence="5" id="KW-1185">Reference proteome</keyword>
<dbReference type="Proteomes" id="UP000199584">
    <property type="component" value="Unassembled WGS sequence"/>
</dbReference>
<dbReference type="RefSeq" id="WP_092486408.1">
    <property type="nucleotide sequence ID" value="NZ_FOYM01000030.1"/>
</dbReference>
<evidence type="ECO:0000313" key="5">
    <source>
        <dbReference type="Proteomes" id="UP000199584"/>
    </source>
</evidence>
<reference evidence="5" key="1">
    <citation type="submission" date="2016-10" db="EMBL/GenBank/DDBJ databases">
        <authorList>
            <person name="Varghese N."/>
            <person name="Submissions S."/>
        </authorList>
    </citation>
    <scope>NUCLEOTIDE SEQUENCE [LARGE SCALE GENOMIC DNA]</scope>
    <source>
        <strain evidence="5">DSM 3669</strain>
    </source>
</reference>
<evidence type="ECO:0000259" key="3">
    <source>
        <dbReference type="Pfam" id="PF13439"/>
    </source>
</evidence>
<keyword evidence="1 4" id="KW-0808">Transferase</keyword>
<dbReference type="Pfam" id="PF00534">
    <property type="entry name" value="Glycos_transf_1"/>
    <property type="match status" value="1"/>
</dbReference>
<dbReference type="Gene3D" id="3.40.50.2000">
    <property type="entry name" value="Glycogen Phosphorylase B"/>
    <property type="match status" value="2"/>
</dbReference>
<dbReference type="EMBL" id="FOYM01000030">
    <property type="protein sequence ID" value="SFR14250.1"/>
    <property type="molecule type" value="Genomic_DNA"/>
</dbReference>
<dbReference type="GO" id="GO:0016757">
    <property type="term" value="F:glycosyltransferase activity"/>
    <property type="evidence" value="ECO:0007669"/>
    <property type="project" value="InterPro"/>
</dbReference>
<evidence type="ECO:0000313" key="4">
    <source>
        <dbReference type="EMBL" id="SFR14250.1"/>
    </source>
</evidence>
<dbReference type="InterPro" id="IPR001296">
    <property type="entry name" value="Glyco_trans_1"/>
</dbReference>
<gene>
    <name evidence="4" type="ORF">SAMN05660706_13039</name>
</gene>
<dbReference type="AlphaFoldDB" id="A0A1I6E944"/>
<proteinExistence type="predicted"/>
<dbReference type="OrthoDB" id="9797829at2"/>
<feature type="domain" description="Glycosyltransferase subfamily 4-like N-terminal" evidence="3">
    <location>
        <begin position="101"/>
        <end position="173"/>
    </location>
</feature>
<dbReference type="STRING" id="39060.SAMN05660706_13039"/>
<dbReference type="GO" id="GO:0009103">
    <property type="term" value="P:lipopolysaccharide biosynthetic process"/>
    <property type="evidence" value="ECO:0007669"/>
    <property type="project" value="TreeGrafter"/>
</dbReference>
<feature type="domain" description="Glycosyl transferase family 1" evidence="2">
    <location>
        <begin position="191"/>
        <end position="342"/>
    </location>
</feature>
<dbReference type="InterPro" id="IPR028098">
    <property type="entry name" value="Glyco_trans_4-like_N"/>
</dbReference>
<evidence type="ECO:0000259" key="2">
    <source>
        <dbReference type="Pfam" id="PF00534"/>
    </source>
</evidence>
<evidence type="ECO:0000256" key="1">
    <source>
        <dbReference type="ARBA" id="ARBA00022679"/>
    </source>
</evidence>
<dbReference type="CDD" id="cd03809">
    <property type="entry name" value="GT4_MtfB-like"/>
    <property type="match status" value="1"/>
</dbReference>
<organism evidence="4 5">
    <name type="scientific">Desulfoscipio geothermicus DSM 3669</name>
    <dbReference type="NCBI Taxonomy" id="1121426"/>
    <lineage>
        <taxon>Bacteria</taxon>
        <taxon>Bacillati</taxon>
        <taxon>Bacillota</taxon>
        <taxon>Clostridia</taxon>
        <taxon>Eubacteriales</taxon>
        <taxon>Desulfallaceae</taxon>
        <taxon>Desulfoscipio</taxon>
    </lineage>
</organism>
<dbReference type="PANTHER" id="PTHR46401:SF2">
    <property type="entry name" value="GLYCOSYLTRANSFERASE WBBK-RELATED"/>
    <property type="match status" value="1"/>
</dbReference>
<dbReference type="Pfam" id="PF13439">
    <property type="entry name" value="Glyco_transf_4"/>
    <property type="match status" value="1"/>
</dbReference>
<sequence length="367" mass="41842">MKKIYINARFLTQTITGVQRYAIELVKSLDALMDKGEVNINHYSFVLLAPRNIKNELHLKWIPLKYVGCLKGHLWEQLELPLYAHNGLLVNLCNVGPLLVRNQVLTIHDVFSIEYPHWVGRNFHHWYSFLLPRLAQRVRKILTVSEYSKRRIVEVLGVPSQKVQVVYNGIDNDFKPVDAKALQAVRQKYDLPDKFILTLGSLEPRKNLDGLVKAWLMMPVEYRKPLVIAGGLGARQVFGKYEIEFIKEKGLKLLGYVSDEDLPALYATAEVFVYVPFVEGFGLPPVEALACGARVVTSNTSAMLETCQGLAVLVNPTDIESISRGIVEALQTRLSLNEKLSQSEKIKKRFNWMHTAQQVQEVLERYI</sequence>
<accession>A0A1I6E944</accession>